<feature type="compositionally biased region" description="Basic and acidic residues" evidence="1">
    <location>
        <begin position="1"/>
        <end position="14"/>
    </location>
</feature>
<dbReference type="SUPFAM" id="SSF49562">
    <property type="entry name" value="C2 domain (Calcium/lipid-binding domain, CaLB)"/>
    <property type="match status" value="1"/>
</dbReference>
<dbReference type="InterPro" id="IPR035892">
    <property type="entry name" value="C2_domain_sf"/>
</dbReference>
<protein>
    <recommendedName>
        <fullName evidence="2">C2 domain-containing protein</fullName>
    </recommendedName>
</protein>
<reference evidence="4" key="2">
    <citation type="submission" date="2009-11" db="EMBL/GenBank/DDBJ databases">
        <title>The Genome Sequence of Allomyces macrogynus strain ATCC 38327.</title>
        <authorList>
            <consortium name="The Broad Institute Genome Sequencing Platform"/>
            <person name="Russ C."/>
            <person name="Cuomo C."/>
            <person name="Shea T."/>
            <person name="Young S.K."/>
            <person name="Zeng Q."/>
            <person name="Koehrsen M."/>
            <person name="Haas B."/>
            <person name="Borodovsky M."/>
            <person name="Guigo R."/>
            <person name="Alvarado L."/>
            <person name="Berlin A."/>
            <person name="Borenstein D."/>
            <person name="Chen Z."/>
            <person name="Engels R."/>
            <person name="Freedman E."/>
            <person name="Gellesch M."/>
            <person name="Goldberg J."/>
            <person name="Griggs A."/>
            <person name="Gujja S."/>
            <person name="Heiman D."/>
            <person name="Hepburn T."/>
            <person name="Howarth C."/>
            <person name="Jen D."/>
            <person name="Larson L."/>
            <person name="Lewis B."/>
            <person name="Mehta T."/>
            <person name="Park D."/>
            <person name="Pearson M."/>
            <person name="Roberts A."/>
            <person name="Saif S."/>
            <person name="Shenoy N."/>
            <person name="Sisk P."/>
            <person name="Stolte C."/>
            <person name="Sykes S."/>
            <person name="Walk T."/>
            <person name="White J."/>
            <person name="Yandava C."/>
            <person name="Burger G."/>
            <person name="Gray M.W."/>
            <person name="Holland P.W.H."/>
            <person name="King N."/>
            <person name="Lang F.B.F."/>
            <person name="Roger A.J."/>
            <person name="Ruiz-Trillo I."/>
            <person name="Lander E."/>
            <person name="Nusbaum C."/>
        </authorList>
    </citation>
    <scope>NUCLEOTIDE SEQUENCE [LARGE SCALE GENOMIC DNA]</scope>
    <source>
        <strain evidence="4">ATCC 38327</strain>
    </source>
</reference>
<dbReference type="CDD" id="cd00030">
    <property type="entry name" value="C2"/>
    <property type="match status" value="1"/>
</dbReference>
<dbReference type="Pfam" id="PF00168">
    <property type="entry name" value="C2"/>
    <property type="match status" value="2"/>
</dbReference>
<gene>
    <name evidence="3" type="ORF">AMAG_00015</name>
</gene>
<feature type="region of interest" description="Disordered" evidence="1">
    <location>
        <begin position="126"/>
        <end position="161"/>
    </location>
</feature>
<dbReference type="SMART" id="SM00239">
    <property type="entry name" value="C2"/>
    <property type="match status" value="1"/>
</dbReference>
<dbReference type="OrthoDB" id="5543551at2759"/>
<dbReference type="InterPro" id="IPR000008">
    <property type="entry name" value="C2_dom"/>
</dbReference>
<organism evidence="3 4">
    <name type="scientific">Allomyces macrogynus (strain ATCC 38327)</name>
    <name type="common">Allomyces javanicus var. macrogynus</name>
    <dbReference type="NCBI Taxonomy" id="578462"/>
    <lineage>
        <taxon>Eukaryota</taxon>
        <taxon>Fungi</taxon>
        <taxon>Fungi incertae sedis</taxon>
        <taxon>Blastocladiomycota</taxon>
        <taxon>Blastocladiomycetes</taxon>
        <taxon>Blastocladiales</taxon>
        <taxon>Blastocladiaceae</taxon>
        <taxon>Allomyces</taxon>
    </lineage>
</organism>
<dbReference type="EMBL" id="GG745328">
    <property type="protein sequence ID" value="KNE54019.1"/>
    <property type="molecule type" value="Genomic_DNA"/>
</dbReference>
<sequence length="260" mass="28525">MRDHHDEQHDDTALRRPRPTMRASVDHLLESAGSLLATNVLDPIRRAVSPRPLPGTPRSSSHAFPRRSVDSYESVEEGGANDRALHVEGPQVVVTVIEAAHLPDADLLSRIDPYFKIYGKLVDPPHPTSPTSPSFSSADHHAPPGMSLLAHSPRAHKNAGRNPTLREPLALGVPLRALAGDHLELQVWESNKWPFPHEKLGTVAIPIDALRRGDFVDRWLDVRDKKGRRGNGEAHVRVVEVDLALRRGSVEIDVVPPGAG</sequence>
<dbReference type="AlphaFoldDB" id="A0A0L0RV71"/>
<dbReference type="Proteomes" id="UP000054350">
    <property type="component" value="Unassembled WGS sequence"/>
</dbReference>
<accession>A0A0L0RV71</accession>
<dbReference type="VEuPathDB" id="FungiDB:AMAG_00015"/>
<evidence type="ECO:0000313" key="3">
    <source>
        <dbReference type="EMBL" id="KNE54019.1"/>
    </source>
</evidence>
<proteinExistence type="predicted"/>
<feature type="domain" description="C2" evidence="2">
    <location>
        <begin position="67"/>
        <end position="220"/>
    </location>
</feature>
<name>A0A0L0RV71_ALLM3</name>
<feature type="region of interest" description="Disordered" evidence="1">
    <location>
        <begin position="1"/>
        <end position="23"/>
    </location>
</feature>
<feature type="region of interest" description="Disordered" evidence="1">
    <location>
        <begin position="47"/>
        <end position="77"/>
    </location>
</feature>
<evidence type="ECO:0000313" key="4">
    <source>
        <dbReference type="Proteomes" id="UP000054350"/>
    </source>
</evidence>
<dbReference type="PROSITE" id="PS50004">
    <property type="entry name" value="C2"/>
    <property type="match status" value="1"/>
</dbReference>
<keyword evidence="4" id="KW-1185">Reference proteome</keyword>
<dbReference type="Gene3D" id="2.60.40.150">
    <property type="entry name" value="C2 domain"/>
    <property type="match status" value="1"/>
</dbReference>
<evidence type="ECO:0000256" key="1">
    <source>
        <dbReference type="SAM" id="MobiDB-lite"/>
    </source>
</evidence>
<evidence type="ECO:0000259" key="2">
    <source>
        <dbReference type="PROSITE" id="PS50004"/>
    </source>
</evidence>
<reference evidence="3 4" key="1">
    <citation type="submission" date="2009-11" db="EMBL/GenBank/DDBJ databases">
        <title>Annotation of Allomyces macrogynus ATCC 38327.</title>
        <authorList>
            <consortium name="The Broad Institute Genome Sequencing Platform"/>
            <person name="Russ C."/>
            <person name="Cuomo C."/>
            <person name="Burger G."/>
            <person name="Gray M.W."/>
            <person name="Holland P.W.H."/>
            <person name="King N."/>
            <person name="Lang F.B.F."/>
            <person name="Roger A.J."/>
            <person name="Ruiz-Trillo I."/>
            <person name="Young S.K."/>
            <person name="Zeng Q."/>
            <person name="Gargeya S."/>
            <person name="Fitzgerald M."/>
            <person name="Haas B."/>
            <person name="Abouelleil A."/>
            <person name="Alvarado L."/>
            <person name="Arachchi H.M."/>
            <person name="Berlin A."/>
            <person name="Chapman S.B."/>
            <person name="Gearin G."/>
            <person name="Goldberg J."/>
            <person name="Griggs A."/>
            <person name="Gujja S."/>
            <person name="Hansen M."/>
            <person name="Heiman D."/>
            <person name="Howarth C."/>
            <person name="Larimer J."/>
            <person name="Lui A."/>
            <person name="MacDonald P.J.P."/>
            <person name="McCowen C."/>
            <person name="Montmayeur A."/>
            <person name="Murphy C."/>
            <person name="Neiman D."/>
            <person name="Pearson M."/>
            <person name="Priest M."/>
            <person name="Roberts A."/>
            <person name="Saif S."/>
            <person name="Shea T."/>
            <person name="Sisk P."/>
            <person name="Stolte C."/>
            <person name="Sykes S."/>
            <person name="Wortman J."/>
            <person name="Nusbaum C."/>
            <person name="Birren B."/>
        </authorList>
    </citation>
    <scope>NUCLEOTIDE SEQUENCE [LARGE SCALE GENOMIC DNA]</scope>
    <source>
        <strain evidence="3 4">ATCC 38327</strain>
    </source>
</reference>